<evidence type="ECO:0000313" key="3">
    <source>
        <dbReference type="Proteomes" id="UP001372338"/>
    </source>
</evidence>
<evidence type="ECO:0000256" key="1">
    <source>
        <dbReference type="SAM" id="MobiDB-lite"/>
    </source>
</evidence>
<sequence>MIVITVLIYSEEYTCSESSSHATKTGEVDALSLPLIVEHVPGSDSGKNDSSREVEAGDNGKMAKHTIRGHHQKNPGVLIGATSPVLGYKRKDDDGATGQRAAMNKEFEPNKRPMGDENIQCRLGRAVVTGSFLDQAQASLVYHLPRIQSDHAPIIIQMIADSAEAIRPKQARLFRFEEAWTFSPGTEATIKAAWQQAHGDGCDKTGAMKSMLKCLSRNTVTSLRREIIKVKQALSSNTCWEADATSLMKFKDLKERHASLLQEEEIMWRQGSRALWLQHGDKNSKFFHRKANQRRETNTIKKIKHEDGNIVTRQSNIAEVGC</sequence>
<protein>
    <submittedName>
        <fullName evidence="2">Uncharacterized protein</fullName>
    </submittedName>
</protein>
<organism evidence="2 3">
    <name type="scientific">Crotalaria pallida</name>
    <name type="common">Smooth rattlebox</name>
    <name type="synonym">Crotalaria striata</name>
    <dbReference type="NCBI Taxonomy" id="3830"/>
    <lineage>
        <taxon>Eukaryota</taxon>
        <taxon>Viridiplantae</taxon>
        <taxon>Streptophyta</taxon>
        <taxon>Embryophyta</taxon>
        <taxon>Tracheophyta</taxon>
        <taxon>Spermatophyta</taxon>
        <taxon>Magnoliopsida</taxon>
        <taxon>eudicotyledons</taxon>
        <taxon>Gunneridae</taxon>
        <taxon>Pentapetalae</taxon>
        <taxon>rosids</taxon>
        <taxon>fabids</taxon>
        <taxon>Fabales</taxon>
        <taxon>Fabaceae</taxon>
        <taxon>Papilionoideae</taxon>
        <taxon>50 kb inversion clade</taxon>
        <taxon>genistoids sensu lato</taxon>
        <taxon>core genistoids</taxon>
        <taxon>Crotalarieae</taxon>
        <taxon>Crotalaria</taxon>
    </lineage>
</organism>
<dbReference type="EMBL" id="JAYWIO010000003">
    <property type="protein sequence ID" value="KAK7274123.1"/>
    <property type="molecule type" value="Genomic_DNA"/>
</dbReference>
<keyword evidence="3" id="KW-1185">Reference proteome</keyword>
<dbReference type="PANTHER" id="PTHR33710:SF71">
    <property type="entry name" value="ENDONUCLEASE_EXONUCLEASE_PHOSPHATASE DOMAIN-CONTAINING PROTEIN"/>
    <property type="match status" value="1"/>
</dbReference>
<comment type="caution">
    <text evidence="2">The sequence shown here is derived from an EMBL/GenBank/DDBJ whole genome shotgun (WGS) entry which is preliminary data.</text>
</comment>
<name>A0AAN9FJQ4_CROPI</name>
<dbReference type="PANTHER" id="PTHR33710">
    <property type="entry name" value="BNAC02G09200D PROTEIN"/>
    <property type="match status" value="1"/>
</dbReference>
<dbReference type="Proteomes" id="UP001372338">
    <property type="component" value="Unassembled WGS sequence"/>
</dbReference>
<proteinExistence type="predicted"/>
<evidence type="ECO:0000313" key="2">
    <source>
        <dbReference type="EMBL" id="KAK7274123.1"/>
    </source>
</evidence>
<feature type="region of interest" description="Disordered" evidence="1">
    <location>
        <begin position="39"/>
        <end position="58"/>
    </location>
</feature>
<feature type="compositionally biased region" description="Basic and acidic residues" evidence="1">
    <location>
        <begin position="46"/>
        <end position="55"/>
    </location>
</feature>
<feature type="region of interest" description="Disordered" evidence="1">
    <location>
        <begin position="89"/>
        <end position="116"/>
    </location>
</feature>
<feature type="compositionally biased region" description="Basic and acidic residues" evidence="1">
    <location>
        <begin position="103"/>
        <end position="115"/>
    </location>
</feature>
<accession>A0AAN9FJQ4</accession>
<dbReference type="AlphaFoldDB" id="A0AAN9FJQ4"/>
<reference evidence="2 3" key="1">
    <citation type="submission" date="2024-01" db="EMBL/GenBank/DDBJ databases">
        <title>The genomes of 5 underutilized Papilionoideae crops provide insights into root nodulation and disease resistanc.</title>
        <authorList>
            <person name="Yuan L."/>
        </authorList>
    </citation>
    <scope>NUCLEOTIDE SEQUENCE [LARGE SCALE GENOMIC DNA]</scope>
    <source>
        <strain evidence="2">ZHUSHIDOU_FW_LH</strain>
        <tissue evidence="2">Leaf</tissue>
    </source>
</reference>
<gene>
    <name evidence="2" type="ORF">RIF29_15199</name>
</gene>